<organism evidence="3 4">
    <name type="scientific">Fundidesulfovibrio magnetotacticus</name>
    <dbReference type="NCBI Taxonomy" id="2730080"/>
    <lineage>
        <taxon>Bacteria</taxon>
        <taxon>Pseudomonadati</taxon>
        <taxon>Thermodesulfobacteriota</taxon>
        <taxon>Desulfovibrionia</taxon>
        <taxon>Desulfovibrionales</taxon>
        <taxon>Desulfovibrionaceae</taxon>
        <taxon>Fundidesulfovibrio</taxon>
    </lineage>
</organism>
<dbReference type="AlphaFoldDB" id="A0A6V8LNB5"/>
<keyword evidence="4" id="KW-1185">Reference proteome</keyword>
<proteinExistence type="predicted"/>
<evidence type="ECO:0000256" key="2">
    <source>
        <dbReference type="SAM" id="SignalP"/>
    </source>
</evidence>
<evidence type="ECO:0000313" key="3">
    <source>
        <dbReference type="EMBL" id="GFK92510.1"/>
    </source>
</evidence>
<dbReference type="EMBL" id="BLTE01000001">
    <property type="protein sequence ID" value="GFK92510.1"/>
    <property type="molecule type" value="Genomic_DNA"/>
</dbReference>
<keyword evidence="2" id="KW-0732">Signal</keyword>
<evidence type="ECO:0000256" key="1">
    <source>
        <dbReference type="SAM" id="MobiDB-lite"/>
    </source>
</evidence>
<feature type="signal peptide" evidence="2">
    <location>
        <begin position="1"/>
        <end position="23"/>
    </location>
</feature>
<reference evidence="3 4" key="1">
    <citation type="submission" date="2020-04" db="EMBL/GenBank/DDBJ databases">
        <authorList>
            <consortium name="Desulfovibrio sp. FSS-1 genome sequencing consortium"/>
            <person name="Shimoshige H."/>
            <person name="Kobayashi H."/>
            <person name="Maekawa T."/>
        </authorList>
    </citation>
    <scope>NUCLEOTIDE SEQUENCE [LARGE SCALE GENOMIC DNA]</scope>
    <source>
        <strain evidence="3 4">SIID29052-01</strain>
    </source>
</reference>
<dbReference type="Proteomes" id="UP000494245">
    <property type="component" value="Unassembled WGS sequence"/>
</dbReference>
<accession>A0A6V8LNB5</accession>
<name>A0A6V8LNB5_9BACT</name>
<evidence type="ECO:0000313" key="4">
    <source>
        <dbReference type="Proteomes" id="UP000494245"/>
    </source>
</evidence>
<gene>
    <name evidence="3" type="ORF">NNJEOMEG_00335</name>
</gene>
<reference evidence="3 4" key="2">
    <citation type="submission" date="2020-05" db="EMBL/GenBank/DDBJ databases">
        <title>Draft genome sequence of Desulfovibrio sp. strainFSS-1.</title>
        <authorList>
            <person name="Shimoshige H."/>
            <person name="Kobayashi H."/>
            <person name="Maekawa T."/>
        </authorList>
    </citation>
    <scope>NUCLEOTIDE SEQUENCE [LARGE SCALE GENOMIC DNA]</scope>
    <source>
        <strain evidence="3 4">SIID29052-01</strain>
    </source>
</reference>
<comment type="caution">
    <text evidence="3">The sequence shown here is derived from an EMBL/GenBank/DDBJ whole genome shotgun (WGS) entry which is preliminary data.</text>
</comment>
<feature type="region of interest" description="Disordered" evidence="1">
    <location>
        <begin position="173"/>
        <end position="203"/>
    </location>
</feature>
<sequence length="203" mass="22647">MSPVRALFASLLLACCLAGPALAAPPELAGVRLGSNIRDLADKLDPGMAEPELEQGYLTIQAMKPLPGYRSGYVTYGNCAQPGRVVRVKMNYADSSREFHDKILAGLKKRYGEPKQWRGNAFGNLRIWKWSLLDPHAGDVSIILQYYDGEDDSFTRGNSLRISSRSWVKEEQDCRRAKQASDTTSKKPEAPARPLDLDYFLPR</sequence>
<protein>
    <submittedName>
        <fullName evidence="3">Uncharacterized protein</fullName>
    </submittedName>
</protein>
<feature type="chain" id="PRO_5029017910" evidence="2">
    <location>
        <begin position="24"/>
        <end position="203"/>
    </location>
</feature>